<dbReference type="Gene3D" id="3.40.50.720">
    <property type="entry name" value="NAD(P)-binding Rossmann-like Domain"/>
    <property type="match status" value="2"/>
</dbReference>
<dbReference type="PANTHER" id="PTHR42795:SF1">
    <property type="entry name" value="ALANINE DEHYDROGENASE"/>
    <property type="match status" value="1"/>
</dbReference>
<dbReference type="GO" id="GO:0000286">
    <property type="term" value="F:alanine dehydrogenase activity"/>
    <property type="evidence" value="ECO:0007669"/>
    <property type="project" value="UniProtKB-UniRule"/>
</dbReference>
<proteinExistence type="inferred from homology"/>
<evidence type="ECO:0000256" key="1">
    <source>
        <dbReference type="ARBA" id="ARBA00005689"/>
    </source>
</evidence>
<dbReference type="EC" id="1.4.1.1" evidence="2 5"/>
<keyword evidence="12" id="KW-1185">Reference proteome</keyword>
<evidence type="ECO:0000256" key="5">
    <source>
        <dbReference type="PIRNR" id="PIRNR000183"/>
    </source>
</evidence>
<feature type="binding site" evidence="8">
    <location>
        <position position="220"/>
    </location>
    <ligand>
        <name>NAD(+)</name>
        <dbReference type="ChEBI" id="CHEBI:57540"/>
    </ligand>
</feature>
<evidence type="ECO:0000256" key="2">
    <source>
        <dbReference type="ARBA" id="ARBA00012897"/>
    </source>
</evidence>
<dbReference type="InterPro" id="IPR036291">
    <property type="entry name" value="NAD(P)-bd_dom_sf"/>
</dbReference>
<feature type="binding site" evidence="8">
    <location>
        <position position="203"/>
    </location>
    <ligand>
        <name>NAD(+)</name>
        <dbReference type="ChEBI" id="CHEBI:57540"/>
    </ligand>
</feature>
<feature type="active site" description="Proton donor/acceptor" evidence="6">
    <location>
        <position position="270"/>
    </location>
</feature>
<dbReference type="PROSITE" id="PS00837">
    <property type="entry name" value="ALADH_PNT_2"/>
    <property type="match status" value="1"/>
</dbReference>
<feature type="binding site" evidence="8">
    <location>
        <begin position="267"/>
        <end position="270"/>
    </location>
    <ligand>
        <name>NAD(+)</name>
        <dbReference type="ChEBI" id="CHEBI:57540"/>
    </ligand>
</feature>
<sequence>MIIGVPREVKDHESRVGLVPHGVTALLESGHQVIVQTRAGHLSSITDEEYVEAGARIVPTAADVWNQADIVTKVKEPQSSEYGFFREGLTLFTYLHLAPLPDLTQKLVETKVTGVAYETIQEKDGSLPLLTPMSEVAGRMSVQIGAQYLEAPNGGRGVLLGGIPGVAPANVVVLGGGIVGHNAAKMAFGLGANVTIIDRNLNRLRELDDIYNGGVITLASNLWTIRESLRTADLVIGAVLIPGASAPRLVRRDMLPLMKRGAVIVDVAIDQGGCCETSHATTHTDPVYYVDNVLHYCVSNMPAAVPHTSTYGLNNATLPYLLQLANKGVAKAIAENPALALGVNTYKGHVTYPGVAESQNIPCTDLQSLL</sequence>
<dbReference type="GO" id="GO:0005886">
    <property type="term" value="C:plasma membrane"/>
    <property type="evidence" value="ECO:0007669"/>
    <property type="project" value="TreeGrafter"/>
</dbReference>
<dbReference type="EMBL" id="CP063849">
    <property type="protein sequence ID" value="QOY86322.1"/>
    <property type="molecule type" value="Genomic_DNA"/>
</dbReference>
<evidence type="ECO:0000256" key="3">
    <source>
        <dbReference type="ARBA" id="ARBA00023002"/>
    </source>
</evidence>
<dbReference type="AlphaFoldDB" id="A0A7S7NME9"/>
<reference evidence="11 12" key="1">
    <citation type="submission" date="2020-10" db="EMBL/GenBank/DDBJ databases">
        <title>Complete genome sequence of Paludibaculum fermentans P105T, a facultatively anaerobic acidobacterium capable of dissimilatory Fe(III) reduction.</title>
        <authorList>
            <person name="Dedysh S.N."/>
            <person name="Beletsky A.V."/>
            <person name="Kulichevskaya I.S."/>
            <person name="Mardanov A.V."/>
            <person name="Ravin N.V."/>
        </authorList>
    </citation>
    <scope>NUCLEOTIDE SEQUENCE [LARGE SCALE GENOMIC DNA]</scope>
    <source>
        <strain evidence="11 12">P105</strain>
    </source>
</reference>
<evidence type="ECO:0000256" key="8">
    <source>
        <dbReference type="PIRSR" id="PIRSR000183-3"/>
    </source>
</evidence>
<keyword evidence="8" id="KW-0547">Nucleotide-binding</keyword>
<dbReference type="FunFam" id="3.40.50.720:FF:000049">
    <property type="entry name" value="Alanine dehydrogenase"/>
    <property type="match status" value="1"/>
</dbReference>
<gene>
    <name evidence="11" type="primary">ald</name>
    <name evidence="11" type="ORF">IRI77_26410</name>
</gene>
<feature type="domain" description="Alanine dehydrogenase/pyridine nucleotide transhydrogenase NAD(H)-binding" evidence="9">
    <location>
        <begin position="149"/>
        <end position="297"/>
    </location>
</feature>
<feature type="domain" description="Alanine dehydrogenase/pyridine nucleotide transhydrogenase N-terminal" evidence="10">
    <location>
        <begin position="4"/>
        <end position="137"/>
    </location>
</feature>
<evidence type="ECO:0000313" key="11">
    <source>
        <dbReference type="EMBL" id="QOY86322.1"/>
    </source>
</evidence>
<dbReference type="Proteomes" id="UP000593892">
    <property type="component" value="Chromosome"/>
</dbReference>
<keyword evidence="3 5" id="KW-0560">Oxidoreductase</keyword>
<dbReference type="SMART" id="SM01003">
    <property type="entry name" value="AlaDh_PNT_N"/>
    <property type="match status" value="1"/>
</dbReference>
<feature type="binding site" evidence="8">
    <location>
        <position position="198"/>
    </location>
    <ligand>
        <name>NAD(+)</name>
        <dbReference type="ChEBI" id="CHEBI:57540"/>
    </ligand>
</feature>
<dbReference type="NCBIfam" id="TIGR00518">
    <property type="entry name" value="alaDH"/>
    <property type="match status" value="1"/>
</dbReference>
<feature type="active site" description="Proton donor/acceptor" evidence="6">
    <location>
        <position position="96"/>
    </location>
</feature>
<evidence type="ECO:0000256" key="6">
    <source>
        <dbReference type="PIRSR" id="PIRSR000183-1"/>
    </source>
</evidence>
<dbReference type="SUPFAM" id="SSF52283">
    <property type="entry name" value="Formate/glycerate dehydrogenase catalytic domain-like"/>
    <property type="match status" value="1"/>
</dbReference>
<feature type="binding site" evidence="8">
    <location>
        <begin position="298"/>
        <end position="301"/>
    </location>
    <ligand>
        <name>NAD(+)</name>
        <dbReference type="ChEBI" id="CHEBI:57540"/>
    </ligand>
</feature>
<feature type="binding site" evidence="8">
    <location>
        <begin position="239"/>
        <end position="240"/>
    </location>
    <ligand>
        <name>NAD(+)</name>
        <dbReference type="ChEBI" id="CHEBI:57540"/>
    </ligand>
</feature>
<comment type="similarity">
    <text evidence="1 5">Belongs to the AlaDH/PNT family.</text>
</comment>
<feature type="binding site" evidence="7">
    <location>
        <position position="15"/>
    </location>
    <ligand>
        <name>substrate</name>
    </ligand>
</feature>
<feature type="binding site" evidence="8">
    <location>
        <position position="134"/>
    </location>
    <ligand>
        <name>NAD(+)</name>
        <dbReference type="ChEBI" id="CHEBI:57540"/>
    </ligand>
</feature>
<dbReference type="PANTHER" id="PTHR42795">
    <property type="entry name" value="ALANINE DEHYDROGENASE"/>
    <property type="match status" value="1"/>
</dbReference>
<accession>A0A7S7NME9</accession>
<organism evidence="11 12">
    <name type="scientific">Paludibaculum fermentans</name>
    <dbReference type="NCBI Taxonomy" id="1473598"/>
    <lineage>
        <taxon>Bacteria</taxon>
        <taxon>Pseudomonadati</taxon>
        <taxon>Acidobacteriota</taxon>
        <taxon>Terriglobia</taxon>
        <taxon>Bryobacterales</taxon>
        <taxon>Bryobacteraceae</taxon>
        <taxon>Paludibaculum</taxon>
    </lineage>
</organism>
<dbReference type="RefSeq" id="WP_194447991.1">
    <property type="nucleotide sequence ID" value="NZ_CP063849.1"/>
</dbReference>
<dbReference type="InterPro" id="IPR007698">
    <property type="entry name" value="AlaDH/PNT_NAD(H)-bd"/>
</dbReference>
<evidence type="ECO:0000313" key="12">
    <source>
        <dbReference type="Proteomes" id="UP000593892"/>
    </source>
</evidence>
<name>A0A7S7NME9_PALFE</name>
<dbReference type="KEGG" id="pfer:IRI77_26410"/>
<dbReference type="Pfam" id="PF01262">
    <property type="entry name" value="AlaDh_PNT_C"/>
    <property type="match status" value="1"/>
</dbReference>
<dbReference type="GO" id="GO:0042853">
    <property type="term" value="P:L-alanine catabolic process"/>
    <property type="evidence" value="ECO:0007669"/>
    <property type="project" value="InterPro"/>
</dbReference>
<comment type="catalytic activity">
    <reaction evidence="5">
        <text>L-alanine + NAD(+) + H2O = pyruvate + NH4(+) + NADH + H(+)</text>
        <dbReference type="Rhea" id="RHEA:18405"/>
        <dbReference type="ChEBI" id="CHEBI:15361"/>
        <dbReference type="ChEBI" id="CHEBI:15377"/>
        <dbReference type="ChEBI" id="CHEBI:15378"/>
        <dbReference type="ChEBI" id="CHEBI:28938"/>
        <dbReference type="ChEBI" id="CHEBI:57540"/>
        <dbReference type="ChEBI" id="CHEBI:57945"/>
        <dbReference type="ChEBI" id="CHEBI:57972"/>
        <dbReference type="EC" id="1.4.1.1"/>
    </reaction>
</comment>
<dbReference type="Pfam" id="PF05222">
    <property type="entry name" value="AlaDh_PNT_N"/>
    <property type="match status" value="1"/>
</dbReference>
<evidence type="ECO:0000259" key="9">
    <source>
        <dbReference type="SMART" id="SM01002"/>
    </source>
</evidence>
<dbReference type="SMART" id="SM01002">
    <property type="entry name" value="AlaDh_PNT_C"/>
    <property type="match status" value="1"/>
</dbReference>
<evidence type="ECO:0000256" key="4">
    <source>
        <dbReference type="ARBA" id="ARBA00023027"/>
    </source>
</evidence>
<dbReference type="SUPFAM" id="SSF51735">
    <property type="entry name" value="NAD(P)-binding Rossmann-fold domains"/>
    <property type="match status" value="1"/>
</dbReference>
<dbReference type="InterPro" id="IPR008141">
    <property type="entry name" value="Ala_DH"/>
</dbReference>
<dbReference type="PIRSF" id="PIRSF000183">
    <property type="entry name" value="Alanine_dh"/>
    <property type="match status" value="1"/>
</dbReference>
<feature type="binding site" evidence="7">
    <location>
        <position position="75"/>
    </location>
    <ligand>
        <name>substrate</name>
    </ligand>
</feature>
<evidence type="ECO:0000259" key="10">
    <source>
        <dbReference type="SMART" id="SM01003"/>
    </source>
</evidence>
<dbReference type="InterPro" id="IPR008143">
    <property type="entry name" value="Ala_DH/PNT_CS2"/>
</dbReference>
<dbReference type="CDD" id="cd05305">
    <property type="entry name" value="L-AlaDH"/>
    <property type="match status" value="1"/>
</dbReference>
<keyword evidence="4 5" id="KW-0520">NAD</keyword>
<protein>
    <recommendedName>
        <fullName evidence="2 5">Alanine dehydrogenase</fullName>
        <ecNumber evidence="2 5">1.4.1.1</ecNumber>
    </recommendedName>
</protein>
<evidence type="ECO:0000256" key="7">
    <source>
        <dbReference type="PIRSR" id="PIRSR000183-2"/>
    </source>
</evidence>
<dbReference type="GO" id="GO:0000166">
    <property type="term" value="F:nucleotide binding"/>
    <property type="evidence" value="ECO:0007669"/>
    <property type="project" value="UniProtKB-KW"/>
</dbReference>
<dbReference type="InterPro" id="IPR007886">
    <property type="entry name" value="AlaDH/PNT_N"/>
</dbReference>